<evidence type="ECO:0000313" key="3">
    <source>
        <dbReference type="EMBL" id="TEA12114.1"/>
    </source>
</evidence>
<feature type="signal peptide" evidence="2">
    <location>
        <begin position="1"/>
        <end position="19"/>
    </location>
</feature>
<gene>
    <name evidence="3" type="ORF">C8034_v006541</name>
</gene>
<sequence length="338" mass="37348">MFPDAKLILFSVLLWTASALDQQPHSPPGSFSLRRAAPNEIQPCPPSACDAGERACRNSCRRELRRRKTYAPGPSSHPPDGHWYGPENYNDNVDDFFRGEAAKLSDAGFGPGLVNTIFEVYDSKLVTFGDEPKSLAMIGFHGCIGIVLMSNSGVWMAHITENPLLKLDIDVFEDRFIPDIEVPWSDEAGNYGLSDLVGIFSPEKEPVALIFAPDVSEEGNVYTAQVEKLHEAIKRVIGVDSETVWYSAYLEEKSVLGRYDFGCRRVQGKVLAQYQPGDAGSDSAAKARIWIEAKEWNSKTWPALASQQRRPANRETVAQPDGPQQPASVVREPLPTPT</sequence>
<organism evidence="3 4">
    <name type="scientific">Colletotrichum sidae</name>
    <dbReference type="NCBI Taxonomy" id="1347389"/>
    <lineage>
        <taxon>Eukaryota</taxon>
        <taxon>Fungi</taxon>
        <taxon>Dikarya</taxon>
        <taxon>Ascomycota</taxon>
        <taxon>Pezizomycotina</taxon>
        <taxon>Sordariomycetes</taxon>
        <taxon>Hypocreomycetidae</taxon>
        <taxon>Glomerellales</taxon>
        <taxon>Glomerellaceae</taxon>
        <taxon>Colletotrichum</taxon>
        <taxon>Colletotrichum orbiculare species complex</taxon>
    </lineage>
</organism>
<evidence type="ECO:0000313" key="4">
    <source>
        <dbReference type="Proteomes" id="UP000295604"/>
    </source>
</evidence>
<comment type="caution">
    <text evidence="3">The sequence shown here is derived from an EMBL/GenBank/DDBJ whole genome shotgun (WGS) entry which is preliminary data.</text>
</comment>
<dbReference type="Proteomes" id="UP000295604">
    <property type="component" value="Unassembled WGS sequence"/>
</dbReference>
<evidence type="ECO:0000256" key="1">
    <source>
        <dbReference type="SAM" id="MobiDB-lite"/>
    </source>
</evidence>
<feature type="chain" id="PRO_5020674962" evidence="2">
    <location>
        <begin position="20"/>
        <end position="338"/>
    </location>
</feature>
<name>A0A4V3I1W3_9PEZI</name>
<protein>
    <submittedName>
        <fullName evidence="3">Uncharacterized protein</fullName>
    </submittedName>
</protein>
<keyword evidence="4" id="KW-1185">Reference proteome</keyword>
<evidence type="ECO:0000256" key="2">
    <source>
        <dbReference type="SAM" id="SignalP"/>
    </source>
</evidence>
<dbReference type="EMBL" id="QAPF01000280">
    <property type="protein sequence ID" value="TEA12114.1"/>
    <property type="molecule type" value="Genomic_DNA"/>
</dbReference>
<proteinExistence type="predicted"/>
<accession>A0A4V3I1W3</accession>
<feature type="region of interest" description="Disordered" evidence="1">
    <location>
        <begin position="301"/>
        <end position="338"/>
    </location>
</feature>
<keyword evidence="2" id="KW-0732">Signal</keyword>
<dbReference type="AlphaFoldDB" id="A0A4V3I1W3"/>
<feature type="region of interest" description="Disordered" evidence="1">
    <location>
        <begin position="67"/>
        <end position="86"/>
    </location>
</feature>
<reference evidence="3 4" key="1">
    <citation type="submission" date="2018-11" db="EMBL/GenBank/DDBJ databases">
        <title>Genome sequence and assembly of Colletotrichum sidae.</title>
        <authorList>
            <person name="Gan P."/>
            <person name="Shirasu K."/>
        </authorList>
    </citation>
    <scope>NUCLEOTIDE SEQUENCE [LARGE SCALE GENOMIC DNA]</scope>
    <source>
        <strain evidence="3 4">CBS 518.97</strain>
    </source>
</reference>